<proteinExistence type="predicted"/>
<dbReference type="EMBL" id="GBXM01038526">
    <property type="protein sequence ID" value="JAH70051.1"/>
    <property type="molecule type" value="Transcribed_RNA"/>
</dbReference>
<protein>
    <submittedName>
        <fullName evidence="1">Uncharacterized protein</fullName>
    </submittedName>
</protein>
<name>A0A0E9UWC4_ANGAN</name>
<reference evidence="1" key="2">
    <citation type="journal article" date="2015" name="Fish Shellfish Immunol.">
        <title>Early steps in the European eel (Anguilla anguilla)-Vibrio vulnificus interaction in the gills: Role of the RtxA13 toxin.</title>
        <authorList>
            <person name="Callol A."/>
            <person name="Pajuelo D."/>
            <person name="Ebbesson L."/>
            <person name="Teles M."/>
            <person name="MacKenzie S."/>
            <person name="Amaro C."/>
        </authorList>
    </citation>
    <scope>NUCLEOTIDE SEQUENCE</scope>
</reference>
<sequence>MEDYYSSCPAIHSFVHSFTSRGERGALLYGLSSTRGMVHSSKSIDSLTSS</sequence>
<reference evidence="1" key="1">
    <citation type="submission" date="2014-11" db="EMBL/GenBank/DDBJ databases">
        <authorList>
            <person name="Amaro Gonzalez C."/>
        </authorList>
    </citation>
    <scope>NUCLEOTIDE SEQUENCE</scope>
</reference>
<evidence type="ECO:0000313" key="1">
    <source>
        <dbReference type="EMBL" id="JAH70051.1"/>
    </source>
</evidence>
<accession>A0A0E9UWC4</accession>
<dbReference type="AlphaFoldDB" id="A0A0E9UWC4"/>
<organism evidence="1">
    <name type="scientific">Anguilla anguilla</name>
    <name type="common">European freshwater eel</name>
    <name type="synonym">Muraena anguilla</name>
    <dbReference type="NCBI Taxonomy" id="7936"/>
    <lineage>
        <taxon>Eukaryota</taxon>
        <taxon>Metazoa</taxon>
        <taxon>Chordata</taxon>
        <taxon>Craniata</taxon>
        <taxon>Vertebrata</taxon>
        <taxon>Euteleostomi</taxon>
        <taxon>Actinopterygii</taxon>
        <taxon>Neopterygii</taxon>
        <taxon>Teleostei</taxon>
        <taxon>Anguilliformes</taxon>
        <taxon>Anguillidae</taxon>
        <taxon>Anguilla</taxon>
    </lineage>
</organism>